<keyword evidence="8" id="KW-0808">Transferase</keyword>
<comment type="subcellular location">
    <subcellularLocation>
        <location evidence="2">Endoplasmic reticulum membrane</location>
        <topology evidence="2">Multi-pass membrane protein</topology>
    </subcellularLocation>
</comment>
<dbReference type="CDD" id="cd06855">
    <property type="entry name" value="GT_GPT_euk"/>
    <property type="match status" value="1"/>
</dbReference>
<evidence type="ECO:0000256" key="13">
    <source>
        <dbReference type="ARBA" id="ARBA00022989"/>
    </source>
</evidence>
<dbReference type="PANTHER" id="PTHR10571">
    <property type="entry name" value="UDP-N-ACETYLGLUCOSAMINE--DOLICHYL-PHOSPHATE N-ACETYLGLUCOSAMINEPHOSPHOTRANSFERASE"/>
    <property type="match status" value="1"/>
</dbReference>
<evidence type="ECO:0000256" key="7">
    <source>
        <dbReference type="ARBA" id="ARBA00022676"/>
    </source>
</evidence>
<keyword evidence="22" id="KW-1185">Reference proteome</keyword>
<feature type="chain" id="PRO_5009133462" description="UDP-N-acetylglucosamine--dolichyl-phosphate N-acetylglucosaminephosphotransferase" evidence="20">
    <location>
        <begin position="32"/>
        <end position="462"/>
    </location>
</feature>
<feature type="transmembrane region" description="Helical" evidence="19">
    <location>
        <begin position="252"/>
        <end position="272"/>
    </location>
</feature>
<evidence type="ECO:0000256" key="6">
    <source>
        <dbReference type="ARBA" id="ARBA00017659"/>
    </source>
</evidence>
<dbReference type="GO" id="GO:0046872">
    <property type="term" value="F:metal ion binding"/>
    <property type="evidence" value="ECO:0007669"/>
    <property type="project" value="UniProtKB-KW"/>
</dbReference>
<comment type="function">
    <text evidence="17">UDP-N-acetylglucosamine--dolichyl-phosphate N-acetylglucosaminephosphotransferase that operates in the biosynthetic pathway of dolichol-linked oligosaccharides, the glycan precursors employed in protein asparagine (N)-glycosylation. The assembly of dolichol-linked oligosaccharides begins on the cytosolic side of the endoplasmic reticulum membrane and finishes in its lumen. The sequential addition of sugars to dolichol pyrophosphate produces dolichol-linked oligosaccharides containing fourteen sugars, including two GlcNAcs, nine mannoses and three glucoses. Once assembled, the oligosaccharide is transferred from the lipid to nascent proteins by oligosaccharyltransferases. Catalyzes the initial step of dolichol-linked oligosaccharide biosynthesis, transfering GlcNAc-1-P from cytosolic UDP-GlcNAc onto the carrier lipid dolichyl phosphate (P-dolichol), yielding GlcNAc-P-P-dolichol embedded in the cytoplasmic leaflet of the endoplasmic reticulum membrane.</text>
</comment>
<keyword evidence="12" id="KW-0460">Magnesium</keyword>
<dbReference type="GO" id="GO:0003975">
    <property type="term" value="F:UDP-N-acetylglucosamine-dolichyl-phosphate N-acetylglucosaminephosphotransferase activity"/>
    <property type="evidence" value="ECO:0007669"/>
    <property type="project" value="UniProtKB-EC"/>
</dbReference>
<keyword evidence="20" id="KW-0732">Signal</keyword>
<evidence type="ECO:0000256" key="18">
    <source>
        <dbReference type="ARBA" id="ARBA00045078"/>
    </source>
</evidence>
<dbReference type="PANTHER" id="PTHR10571:SF0">
    <property type="entry name" value="UDP-N-ACETYLGLUCOSAMINE--DOLICHYL-PHOSPHATE N-ACETYLGLUCOSAMINEPHOSPHOTRANSFERASE"/>
    <property type="match status" value="1"/>
</dbReference>
<keyword evidence="10" id="KW-0479">Metal-binding</keyword>
<name>A0A1E3NNS0_9ASCO</name>
<feature type="transmembrane region" description="Helical" evidence="19">
    <location>
        <begin position="73"/>
        <end position="95"/>
    </location>
</feature>
<dbReference type="GO" id="GO:0016757">
    <property type="term" value="F:glycosyltransferase activity"/>
    <property type="evidence" value="ECO:0007669"/>
    <property type="project" value="UniProtKB-KW"/>
</dbReference>
<reference evidence="21 22" key="1">
    <citation type="journal article" date="2016" name="Proc. Natl. Acad. Sci. U.S.A.">
        <title>Comparative genomics of biotechnologically important yeasts.</title>
        <authorList>
            <person name="Riley R."/>
            <person name="Haridas S."/>
            <person name="Wolfe K.H."/>
            <person name="Lopes M.R."/>
            <person name="Hittinger C.T."/>
            <person name="Goeker M."/>
            <person name="Salamov A.A."/>
            <person name="Wisecaver J.H."/>
            <person name="Long T.M."/>
            <person name="Calvey C.H."/>
            <person name="Aerts A.L."/>
            <person name="Barry K.W."/>
            <person name="Choi C."/>
            <person name="Clum A."/>
            <person name="Coughlan A.Y."/>
            <person name="Deshpande S."/>
            <person name="Douglass A.P."/>
            <person name="Hanson S.J."/>
            <person name="Klenk H.-P."/>
            <person name="LaButti K.M."/>
            <person name="Lapidus A."/>
            <person name="Lindquist E.A."/>
            <person name="Lipzen A.M."/>
            <person name="Meier-Kolthoff J.P."/>
            <person name="Ohm R.A."/>
            <person name="Otillar R.P."/>
            <person name="Pangilinan J.L."/>
            <person name="Peng Y."/>
            <person name="Rokas A."/>
            <person name="Rosa C.A."/>
            <person name="Scheuner C."/>
            <person name="Sibirny A.A."/>
            <person name="Slot J.C."/>
            <person name="Stielow J.B."/>
            <person name="Sun H."/>
            <person name="Kurtzman C.P."/>
            <person name="Blackwell M."/>
            <person name="Grigoriev I.V."/>
            <person name="Jeffries T.W."/>
        </authorList>
    </citation>
    <scope>NUCLEOTIDE SEQUENCE [LARGE SCALE GENOMIC DNA]</scope>
    <source>
        <strain evidence="21 22">NRRL Y-2026</strain>
    </source>
</reference>
<keyword evidence="14 19" id="KW-0472">Membrane</keyword>
<feature type="transmembrane region" description="Helical" evidence="19">
    <location>
        <begin position="146"/>
        <end position="162"/>
    </location>
</feature>
<evidence type="ECO:0000256" key="14">
    <source>
        <dbReference type="ARBA" id="ARBA00023136"/>
    </source>
</evidence>
<sequence length="462" mass="51882">MNKTTSAASLLISAVLVGLQTPLQPIQSALGFSIFGYTCVDYLIPKVGAVFIKRGIFGKDMSKVGRPIIPETIGVIPALVYLLVMFFYIPFLFARKGNNGGGGEADASAFSHSKLSSYLSSLLSLESMILLGLMDDLFDIRWRHKFFLPAIASIPLLIVYHFEFNQTSILLPKFISNAFQLSTSVDLGVLYYFYMAAVSIFCPNSINILAGINGLEVGQTLVIAVLLVINDLYYIVGYFLEDHLIQSAFEVHMFSLCFLIPFLGISLALYKYNKFPAKVFVGDTWCYFSGMVFAVIGISGHFAKTLMLFFLPQILNFVYSSPQLFGIVPCPRHRLPKFNESDGLLYNSYTEYEDSEESAESSDGKKKQLRPYLKPVFNLLEKMYLIKLVRNEKGEIVKSSNLTLINLVIIWFGPRNEGKLCTLIMQLQFAVGLLMLILRHTLAPTVFGFDNSWSMLNRFYIS</sequence>
<dbReference type="InterPro" id="IPR033895">
    <property type="entry name" value="GPT"/>
</dbReference>
<evidence type="ECO:0000256" key="16">
    <source>
        <dbReference type="ARBA" id="ARBA00033238"/>
    </source>
</evidence>
<dbReference type="OrthoDB" id="10262326at2759"/>
<dbReference type="Proteomes" id="UP000094455">
    <property type="component" value="Unassembled WGS sequence"/>
</dbReference>
<evidence type="ECO:0000256" key="11">
    <source>
        <dbReference type="ARBA" id="ARBA00022824"/>
    </source>
</evidence>
<keyword evidence="9 19" id="KW-0812">Transmembrane</keyword>
<comment type="cofactor">
    <cofactor evidence="1">
        <name>Mg(2+)</name>
        <dbReference type="ChEBI" id="CHEBI:18420"/>
    </cofactor>
</comment>
<evidence type="ECO:0000256" key="12">
    <source>
        <dbReference type="ARBA" id="ARBA00022842"/>
    </source>
</evidence>
<accession>A0A1E3NNS0</accession>
<comment type="pathway">
    <text evidence="3">Protein modification; protein glycosylation.</text>
</comment>
<feature type="transmembrane region" description="Helical" evidence="19">
    <location>
        <begin position="221"/>
        <end position="240"/>
    </location>
</feature>
<dbReference type="STRING" id="763406.A0A1E3NNS0"/>
<keyword evidence="7" id="KW-0328">Glycosyltransferase</keyword>
<dbReference type="GO" id="GO:0006488">
    <property type="term" value="P:dolichol-linked oligosaccharide biosynthetic process"/>
    <property type="evidence" value="ECO:0007669"/>
    <property type="project" value="EnsemblFungi"/>
</dbReference>
<evidence type="ECO:0000256" key="15">
    <source>
        <dbReference type="ARBA" id="ARBA00029567"/>
    </source>
</evidence>
<feature type="transmembrane region" description="Helical" evidence="19">
    <location>
        <begin position="284"/>
        <end position="303"/>
    </location>
</feature>
<feature type="signal peptide" evidence="20">
    <location>
        <begin position="1"/>
        <end position="31"/>
    </location>
</feature>
<evidence type="ECO:0000256" key="17">
    <source>
        <dbReference type="ARBA" id="ARBA00044717"/>
    </source>
</evidence>
<dbReference type="GO" id="GO:0009060">
    <property type="term" value="P:aerobic respiration"/>
    <property type="evidence" value="ECO:0007669"/>
    <property type="project" value="EnsemblFungi"/>
</dbReference>
<feature type="transmembrane region" description="Helical" evidence="19">
    <location>
        <begin position="189"/>
        <end position="209"/>
    </location>
</feature>
<feature type="transmembrane region" description="Helical" evidence="19">
    <location>
        <begin position="115"/>
        <end position="134"/>
    </location>
</feature>
<dbReference type="EMBL" id="KV454002">
    <property type="protein sequence ID" value="ODQ47750.1"/>
    <property type="molecule type" value="Genomic_DNA"/>
</dbReference>
<evidence type="ECO:0000313" key="21">
    <source>
        <dbReference type="EMBL" id="ODQ47750.1"/>
    </source>
</evidence>
<evidence type="ECO:0000256" key="9">
    <source>
        <dbReference type="ARBA" id="ARBA00022692"/>
    </source>
</evidence>
<feature type="transmembrane region" description="Helical" evidence="19">
    <location>
        <begin position="30"/>
        <end position="52"/>
    </location>
</feature>
<evidence type="ECO:0000256" key="2">
    <source>
        <dbReference type="ARBA" id="ARBA00004477"/>
    </source>
</evidence>
<dbReference type="InterPro" id="IPR000715">
    <property type="entry name" value="Glycosyl_transferase_4"/>
</dbReference>
<dbReference type="GO" id="GO:0043541">
    <property type="term" value="C:UDP-N-acetylglucosamine transferase complex"/>
    <property type="evidence" value="ECO:0007669"/>
    <property type="project" value="EnsemblFungi"/>
</dbReference>
<organism evidence="21 22">
    <name type="scientific">Pichia membranifaciens NRRL Y-2026</name>
    <dbReference type="NCBI Taxonomy" id="763406"/>
    <lineage>
        <taxon>Eukaryota</taxon>
        <taxon>Fungi</taxon>
        <taxon>Dikarya</taxon>
        <taxon>Ascomycota</taxon>
        <taxon>Saccharomycotina</taxon>
        <taxon>Pichiomycetes</taxon>
        <taxon>Pichiales</taxon>
        <taxon>Pichiaceae</taxon>
        <taxon>Pichia</taxon>
    </lineage>
</organism>
<evidence type="ECO:0000256" key="19">
    <source>
        <dbReference type="SAM" id="Phobius"/>
    </source>
</evidence>
<evidence type="ECO:0000256" key="8">
    <source>
        <dbReference type="ARBA" id="ARBA00022679"/>
    </source>
</evidence>
<evidence type="ECO:0000256" key="3">
    <source>
        <dbReference type="ARBA" id="ARBA00004922"/>
    </source>
</evidence>
<dbReference type="UniPathway" id="UPA00378"/>
<dbReference type="EC" id="2.7.8.15" evidence="5"/>
<dbReference type="GeneID" id="30180691"/>
<dbReference type="RefSeq" id="XP_019018863.1">
    <property type="nucleotide sequence ID" value="XM_019164004.1"/>
</dbReference>
<evidence type="ECO:0000256" key="1">
    <source>
        <dbReference type="ARBA" id="ARBA00001946"/>
    </source>
</evidence>
<evidence type="ECO:0000256" key="20">
    <source>
        <dbReference type="SAM" id="SignalP"/>
    </source>
</evidence>
<keyword evidence="13 19" id="KW-1133">Transmembrane helix</keyword>
<dbReference type="AlphaFoldDB" id="A0A1E3NNS0"/>
<comment type="similarity">
    <text evidence="4">Belongs to the glycosyltransferase 4 family.</text>
</comment>
<evidence type="ECO:0000256" key="4">
    <source>
        <dbReference type="ARBA" id="ARBA00009317"/>
    </source>
</evidence>
<comment type="catalytic activity">
    <reaction evidence="18">
        <text>a di-trans,poly-cis-dolichyl phosphate + UDP-N-acetyl-alpha-D-glucosamine = an N-acetyl-alpha-D-glucosaminyl-diphospho-di-trans,poly-cis-dolichol + UMP</text>
        <dbReference type="Rhea" id="RHEA:13289"/>
        <dbReference type="Rhea" id="RHEA-COMP:19498"/>
        <dbReference type="Rhea" id="RHEA-COMP:19507"/>
        <dbReference type="ChEBI" id="CHEBI:57683"/>
        <dbReference type="ChEBI" id="CHEBI:57705"/>
        <dbReference type="ChEBI" id="CHEBI:57865"/>
        <dbReference type="ChEBI" id="CHEBI:58427"/>
        <dbReference type="EC" id="2.7.8.15"/>
    </reaction>
    <physiologicalReaction direction="left-to-right" evidence="18">
        <dbReference type="Rhea" id="RHEA:13290"/>
    </physiologicalReaction>
</comment>
<evidence type="ECO:0000256" key="5">
    <source>
        <dbReference type="ARBA" id="ARBA00013225"/>
    </source>
</evidence>
<evidence type="ECO:0000313" key="22">
    <source>
        <dbReference type="Proteomes" id="UP000094455"/>
    </source>
</evidence>
<evidence type="ECO:0000256" key="10">
    <source>
        <dbReference type="ARBA" id="ARBA00022723"/>
    </source>
</evidence>
<dbReference type="Pfam" id="PF00953">
    <property type="entry name" value="Glycos_transf_4"/>
    <property type="match status" value="1"/>
</dbReference>
<gene>
    <name evidence="21" type="ORF">PICMEDRAFT_71782</name>
</gene>
<protein>
    <recommendedName>
        <fullName evidence="6">UDP-N-acetylglucosamine--dolichyl-phosphate N-acetylglucosaminephosphotransferase</fullName>
        <ecNumber evidence="5">2.7.8.15</ecNumber>
    </recommendedName>
    <alternativeName>
        <fullName evidence="15">GlcNAc-1-P transferase</fullName>
    </alternativeName>
    <alternativeName>
        <fullName evidence="16">N-acetylglucosamine-1-phosphate transferase</fullName>
    </alternativeName>
</protein>
<proteinExistence type="inferred from homology"/>
<keyword evidence="11" id="KW-0256">Endoplasmic reticulum</keyword>